<proteinExistence type="predicted"/>
<name>A0A1D2J415_PARBR</name>
<comment type="caution">
    <text evidence="3">The sequence shown here is derived from an EMBL/GenBank/DDBJ whole genome shotgun (WGS) entry which is preliminary data.</text>
</comment>
<gene>
    <name evidence="3" type="ORF">ACO22_07812</name>
</gene>
<evidence type="ECO:0000256" key="1">
    <source>
        <dbReference type="SAM" id="MobiDB-lite"/>
    </source>
</evidence>
<accession>A0A1D2J415</accession>
<evidence type="ECO:0000313" key="4">
    <source>
        <dbReference type="Proteomes" id="UP000242814"/>
    </source>
</evidence>
<feature type="region of interest" description="Disordered" evidence="1">
    <location>
        <begin position="196"/>
        <end position="219"/>
    </location>
</feature>
<protein>
    <recommendedName>
        <fullName evidence="2">C2H2-type domain-containing protein</fullName>
    </recommendedName>
</protein>
<dbReference type="InterPro" id="IPR013087">
    <property type="entry name" value="Znf_C2H2_type"/>
</dbReference>
<sequence>MEKSNAALEDIDSPLWDFSYIWSFKGFDIEMASDTMDTDQSIRVKKTEVLVPAHTGNNSRFCVEPDSCQESLLTSLWSAPIFSGPGCCVQEKPAFNVRFSEFFMNIREKEESVNSAVSQESLGLLLPSREEHEDKDYTQTTNTNFSAKSADSTGGVCAALQDEKESINGSREMFGTRDWNSITSRCSYDGDTRCLNDSSSGLPSRKPSISTTSRHVHRERPVMSGLASKIKGWMTSRRDTAVDSLNRRASDQNFPQRRTLGGWTFRAKQYLKSPVPKTPIKLQAQASFETDLEPPVSDPPTSTVQTSDLHEAFSLQHSDSGASSITSSVVAKTPARSQCIPRSSHKTEYGRPHLNLDVPITEERGPLPFQCTFCLLQCENKENWIDHERNVHMWRPRSSHQPILAADYSRASREWLEAKRDWFWNCGFCGILLQSWDERQTHFIEHFEDKKTMASWNPLQTPYPLDKFLLTPVIGFPQWSPAPLLSNQQARIRDFVNFAFDPRLPWCKACKIPLTNCNTYEEHIKQWHSPPIAWRCLNLEHAERPGLFFETVDESRIDTTSIQEHPLVPETFSGTTVNGSSDGDATCSSHHSGCSKSAFITMEDEFPAVRSYEYCLLCENIFHSNSTDLEEEHKRHLRETHNLDETKRGPKFFNEGQFLLHLANGHCVTLAHLATLAEHSSQKNRALANWTPTDFI</sequence>
<reference evidence="3 4" key="1">
    <citation type="submission" date="2016-06" db="EMBL/GenBank/DDBJ databases">
        <authorList>
            <person name="Kjaerup R.B."/>
            <person name="Dalgaard T.S."/>
            <person name="Juul-Madsen H.R."/>
        </authorList>
    </citation>
    <scope>NUCLEOTIDE SEQUENCE [LARGE SCALE GENOMIC DNA]</scope>
    <source>
        <strain evidence="3 4">Pb300</strain>
    </source>
</reference>
<evidence type="ECO:0000313" key="3">
    <source>
        <dbReference type="EMBL" id="ODH12887.1"/>
    </source>
</evidence>
<dbReference type="PROSITE" id="PS00028">
    <property type="entry name" value="ZINC_FINGER_C2H2_1"/>
    <property type="match status" value="1"/>
</dbReference>
<dbReference type="EMBL" id="LZYO01000693">
    <property type="protein sequence ID" value="ODH12887.1"/>
    <property type="molecule type" value="Genomic_DNA"/>
</dbReference>
<dbReference type="Proteomes" id="UP000242814">
    <property type="component" value="Unassembled WGS sequence"/>
</dbReference>
<feature type="compositionally biased region" description="Polar residues" evidence="1">
    <location>
        <begin position="196"/>
        <end position="213"/>
    </location>
</feature>
<feature type="domain" description="C2H2-type" evidence="2">
    <location>
        <begin position="371"/>
        <end position="392"/>
    </location>
</feature>
<dbReference type="VEuPathDB" id="FungiDB:PABG_03254"/>
<dbReference type="VEuPathDB" id="FungiDB:PADG_01811"/>
<evidence type="ECO:0000259" key="2">
    <source>
        <dbReference type="PROSITE" id="PS00028"/>
    </source>
</evidence>
<dbReference type="SMART" id="SM00355">
    <property type="entry name" value="ZnF_C2H2"/>
    <property type="match status" value="2"/>
</dbReference>
<organism evidence="3 4">
    <name type="scientific">Paracoccidioides brasiliensis</name>
    <dbReference type="NCBI Taxonomy" id="121759"/>
    <lineage>
        <taxon>Eukaryota</taxon>
        <taxon>Fungi</taxon>
        <taxon>Dikarya</taxon>
        <taxon>Ascomycota</taxon>
        <taxon>Pezizomycotina</taxon>
        <taxon>Eurotiomycetes</taxon>
        <taxon>Eurotiomycetidae</taxon>
        <taxon>Onygenales</taxon>
        <taxon>Ajellomycetaceae</taxon>
        <taxon>Paracoccidioides</taxon>
    </lineage>
</organism>
<dbReference type="AlphaFoldDB" id="A0A1D2J415"/>